<dbReference type="InterPro" id="IPR005754">
    <property type="entry name" value="Sortase"/>
</dbReference>
<dbReference type="InterPro" id="IPR023365">
    <property type="entry name" value="Sortase_dom-sf"/>
</dbReference>
<evidence type="ECO:0000256" key="1">
    <source>
        <dbReference type="ARBA" id="ARBA00022670"/>
    </source>
</evidence>
<dbReference type="Proteomes" id="UP000028185">
    <property type="component" value="Chromosome"/>
</dbReference>
<organism evidence="5 6">
    <name type="scientific">Streptococcus suis 6407</name>
    <dbReference type="NCBI Taxonomy" id="1214179"/>
    <lineage>
        <taxon>Bacteria</taxon>
        <taxon>Bacillati</taxon>
        <taxon>Bacillota</taxon>
        <taxon>Bacilli</taxon>
        <taxon>Lactobacillales</taxon>
        <taxon>Streptococcaceae</taxon>
        <taxon>Streptococcus</taxon>
    </lineage>
</organism>
<proteinExistence type="predicted"/>
<gene>
    <name evidence="5" type="ORF">ID09_05835</name>
</gene>
<name>A0A075SIB7_STRSU</name>
<feature type="active site" description="Acyl-thioester intermediate" evidence="4">
    <location>
        <position position="206"/>
    </location>
</feature>
<evidence type="ECO:0000313" key="6">
    <source>
        <dbReference type="Proteomes" id="UP000028185"/>
    </source>
</evidence>
<evidence type="ECO:0000313" key="5">
    <source>
        <dbReference type="EMBL" id="AIG43568.1"/>
    </source>
</evidence>
<dbReference type="SUPFAM" id="SSF63817">
    <property type="entry name" value="Sortase"/>
    <property type="match status" value="1"/>
</dbReference>
<dbReference type="CDD" id="cd06165">
    <property type="entry name" value="Sortase_A"/>
    <property type="match status" value="1"/>
</dbReference>
<dbReference type="PATRIC" id="fig|1214179.4.peg.1135"/>
<dbReference type="GO" id="GO:0006508">
    <property type="term" value="P:proteolysis"/>
    <property type="evidence" value="ECO:0007669"/>
    <property type="project" value="UniProtKB-KW"/>
</dbReference>
<dbReference type="NCBIfam" id="TIGR01076">
    <property type="entry name" value="sortase_fam"/>
    <property type="match status" value="1"/>
</dbReference>
<dbReference type="InterPro" id="IPR042007">
    <property type="entry name" value="Sortase_A"/>
</dbReference>
<dbReference type="MEROPS" id="C60.006"/>
<evidence type="ECO:0000256" key="3">
    <source>
        <dbReference type="ARBA" id="ARBA00022807"/>
    </source>
</evidence>
<dbReference type="GO" id="GO:0008234">
    <property type="term" value="F:cysteine-type peptidase activity"/>
    <property type="evidence" value="ECO:0007669"/>
    <property type="project" value="UniProtKB-KW"/>
</dbReference>
<dbReference type="Pfam" id="PF04203">
    <property type="entry name" value="Sortase"/>
    <property type="match status" value="1"/>
</dbReference>
<accession>A0A075SIB7</accession>
<dbReference type="Gene3D" id="2.40.260.10">
    <property type="entry name" value="Sortase"/>
    <property type="match status" value="1"/>
</dbReference>
<dbReference type="EMBL" id="CP008921">
    <property type="protein sequence ID" value="AIG43568.1"/>
    <property type="molecule type" value="Genomic_DNA"/>
</dbReference>
<dbReference type="HOGENOM" id="CLU_045680_4_2_9"/>
<sequence length="249" mass="28008">MSKREKKKKRKGSFWRNFLTVVLILISLALIFNTSIRNFIIGWNTNKYQISNVTTEDIEKNKQAETTFDFEQVQSISTEAILAAQWDAQRLPVIGGIAVPELGINLPIFKGVFNTSLMYGAGTMKENQEMGKGNYALASHHIFGVTGAADVLFSPLDRAKNGMKIYITDKTNVYTYVIDSVEIVSPESVYVIDDVEGRTEVTLVTCTDYYATQRIVVKGVLESTTPYNETAKDILDSFNKSYNQYDYGQ</sequence>
<feature type="active site" description="Proton donor/acceptor" evidence="4">
    <location>
        <position position="140"/>
    </location>
</feature>
<evidence type="ECO:0000256" key="2">
    <source>
        <dbReference type="ARBA" id="ARBA00022801"/>
    </source>
</evidence>
<evidence type="ECO:0000256" key="4">
    <source>
        <dbReference type="PIRSR" id="PIRSR605754-1"/>
    </source>
</evidence>
<reference evidence="5 6" key="1">
    <citation type="journal article" date="2014" name="Genome Announc.">
        <title>Whole-Genome Sequence of Streptococcus suis Serotype 4 Reference Strain 6407.</title>
        <authorList>
            <person name="Wang K."/>
            <person name="Chen J."/>
            <person name="Yao H."/>
            <person name="Lu C."/>
        </authorList>
    </citation>
    <scope>NUCLEOTIDE SEQUENCE [LARGE SCALE GENOMIC DNA]</scope>
    <source>
        <strain evidence="5">6407</strain>
    </source>
</reference>
<keyword evidence="2" id="KW-0378">Hydrolase</keyword>
<keyword evidence="3" id="KW-0788">Thiol protease</keyword>
<dbReference type="RefSeq" id="WP_002935254.1">
    <property type="nucleotide sequence ID" value="NZ_ALLE01000002.1"/>
</dbReference>
<protein>
    <submittedName>
        <fullName evidence="5">Sortase</fullName>
    </submittedName>
</protein>
<dbReference type="AlphaFoldDB" id="A0A075SIB7"/>
<keyword evidence="1" id="KW-0645">Protease</keyword>